<dbReference type="InterPro" id="IPR013022">
    <property type="entry name" value="Xyl_isomerase-like_TIM-brl"/>
</dbReference>
<dbReference type="STRING" id="336292.SAMN05660710_02420"/>
<evidence type="ECO:0000259" key="1">
    <source>
        <dbReference type="Pfam" id="PF01261"/>
    </source>
</evidence>
<feature type="domain" description="Xylose isomerase-like TIM barrel" evidence="1">
    <location>
        <begin position="18"/>
        <end position="142"/>
    </location>
</feature>
<dbReference type="Proteomes" id="UP000199502">
    <property type="component" value="Unassembled WGS sequence"/>
</dbReference>
<dbReference type="InterPro" id="IPR050312">
    <property type="entry name" value="IolE/XylAMocC-like"/>
</dbReference>
<dbReference type="Gene3D" id="3.20.20.150">
    <property type="entry name" value="Divalent-metal-dependent TIM barrel enzymes"/>
    <property type="match status" value="1"/>
</dbReference>
<dbReference type="AlphaFoldDB" id="A0A1G5I6N0"/>
<proteinExistence type="predicted"/>
<dbReference type="InterPro" id="IPR036237">
    <property type="entry name" value="Xyl_isomerase-like_sf"/>
</dbReference>
<organism evidence="2 3">
    <name type="scientific">Paracoccus tibetensis</name>
    <dbReference type="NCBI Taxonomy" id="336292"/>
    <lineage>
        <taxon>Bacteria</taxon>
        <taxon>Pseudomonadati</taxon>
        <taxon>Pseudomonadota</taxon>
        <taxon>Alphaproteobacteria</taxon>
        <taxon>Rhodobacterales</taxon>
        <taxon>Paracoccaceae</taxon>
        <taxon>Paracoccus</taxon>
    </lineage>
</organism>
<dbReference type="SUPFAM" id="SSF51658">
    <property type="entry name" value="Xylose isomerase-like"/>
    <property type="match status" value="1"/>
</dbReference>
<gene>
    <name evidence="2" type="ORF">SAMN05660710_02420</name>
</gene>
<dbReference type="EMBL" id="FMVT01000008">
    <property type="protein sequence ID" value="SCY70948.1"/>
    <property type="molecule type" value="Genomic_DNA"/>
</dbReference>
<dbReference type="PANTHER" id="PTHR12110">
    <property type="entry name" value="HYDROXYPYRUVATE ISOMERASE"/>
    <property type="match status" value="1"/>
</dbReference>
<dbReference type="PANTHER" id="PTHR12110:SF21">
    <property type="entry name" value="XYLOSE ISOMERASE-LIKE TIM BARREL DOMAIN-CONTAINING PROTEIN"/>
    <property type="match status" value="1"/>
</dbReference>
<reference evidence="2 3" key="1">
    <citation type="submission" date="2016-10" db="EMBL/GenBank/DDBJ databases">
        <authorList>
            <person name="de Groot N.N."/>
        </authorList>
    </citation>
    <scope>NUCLEOTIDE SEQUENCE [LARGE SCALE GENOMIC DNA]</scope>
    <source>
        <strain evidence="2 3">CGMCC 1.8925</strain>
    </source>
</reference>
<protein>
    <submittedName>
        <fullName evidence="2">Xylose isomerase-like TIM barrel</fullName>
    </submittedName>
</protein>
<keyword evidence="3" id="KW-1185">Reference proteome</keyword>
<dbReference type="GO" id="GO:0016853">
    <property type="term" value="F:isomerase activity"/>
    <property type="evidence" value="ECO:0007669"/>
    <property type="project" value="UniProtKB-KW"/>
</dbReference>
<name>A0A1G5I6N0_9RHOB</name>
<sequence>MKTSIATVSVSGTLPTKLAAIAAAGFDGIEIFEQDFLASDFTPAEVGRMVRDHGLEITLFQPFRDFEALPEPHRARAFARAERKFELMNQLGTDLMLVCSTVHPAAMGGIDRMAQDFRDLGDLAGEHGVRVGFEALCWAGTSSTTATRGRWCAAPTTPRSG</sequence>
<accession>A0A1G5I6N0</accession>
<dbReference type="Pfam" id="PF01261">
    <property type="entry name" value="AP_endonuc_2"/>
    <property type="match status" value="1"/>
</dbReference>
<keyword evidence="2" id="KW-0413">Isomerase</keyword>
<evidence type="ECO:0000313" key="2">
    <source>
        <dbReference type="EMBL" id="SCY70948.1"/>
    </source>
</evidence>
<evidence type="ECO:0000313" key="3">
    <source>
        <dbReference type="Proteomes" id="UP000199502"/>
    </source>
</evidence>